<keyword evidence="1" id="KW-1133">Transmembrane helix</keyword>
<feature type="domain" description="Cell wall hydrolase SleB" evidence="2">
    <location>
        <begin position="166"/>
        <end position="274"/>
    </location>
</feature>
<reference evidence="3 4" key="1">
    <citation type="journal article" date="2018" name="Nat. Biotechnol.">
        <title>A standardized bacterial taxonomy based on genome phylogeny substantially revises the tree of life.</title>
        <authorList>
            <person name="Parks D.H."/>
            <person name="Chuvochina M."/>
            <person name="Waite D.W."/>
            <person name="Rinke C."/>
            <person name="Skarshewski A."/>
            <person name="Chaumeil P.A."/>
            <person name="Hugenholtz P."/>
        </authorList>
    </citation>
    <scope>NUCLEOTIDE SEQUENCE [LARGE SCALE GENOMIC DNA]</scope>
    <source>
        <strain evidence="3">UBA8557</strain>
    </source>
</reference>
<evidence type="ECO:0000313" key="3">
    <source>
        <dbReference type="EMBL" id="HAE93926.1"/>
    </source>
</evidence>
<dbReference type="Gene3D" id="1.10.10.2520">
    <property type="entry name" value="Cell wall hydrolase SleB, domain 1"/>
    <property type="match status" value="1"/>
</dbReference>
<dbReference type="Proteomes" id="UP000259173">
    <property type="component" value="Unassembled WGS sequence"/>
</dbReference>
<dbReference type="GO" id="GO:0016787">
    <property type="term" value="F:hydrolase activity"/>
    <property type="evidence" value="ECO:0007669"/>
    <property type="project" value="UniProtKB-KW"/>
</dbReference>
<dbReference type="AlphaFoldDB" id="A0A353L5Z7"/>
<organism evidence="3 4">
    <name type="scientific">Hyphomonas atlantica</name>
    <dbReference type="NCBI Taxonomy" id="1280948"/>
    <lineage>
        <taxon>Bacteria</taxon>
        <taxon>Pseudomonadati</taxon>
        <taxon>Pseudomonadota</taxon>
        <taxon>Alphaproteobacteria</taxon>
        <taxon>Hyphomonadales</taxon>
        <taxon>Hyphomonadaceae</taxon>
        <taxon>Hyphomonas</taxon>
    </lineage>
</organism>
<dbReference type="Pfam" id="PF07486">
    <property type="entry name" value="Hydrolase_2"/>
    <property type="match status" value="1"/>
</dbReference>
<sequence length="383" mass="42070">MLRVLQPRRATLSPMRGLQEQLKRWWMAMTNEEQRDIVVRGATIAVCAVAATVTLPVIGELQLEKRAEADFRAEAMRLATIEDGGVTVRSDPMTPSLLDTPWIRTVEYTLKRDTDSSMSRYAMRDRDGAALSSLVSFRPEHIKRAEKINDEAKCLSQAIYYEAGTESLGGKMAVAEVIANRVRDHRYPDSICDVVFQGATRTTGCQFTFTCDGAMNRAPRGRNWDTSQKVAAHVLMNLNEERTGGATHYHATYVDPIWSAGLIKTDKIGLHIFYRFPRGAEWAQVRQNYNNKRARVITAAADRDVNAAATSVIKTQDEAKVQKVAMDAPAPTLAPASVTTSTRTITNGAPKFNAVRKSSNVSSYQTAQVTRAAAGAGATGGLN</sequence>
<dbReference type="InterPro" id="IPR042047">
    <property type="entry name" value="SleB_dom1"/>
</dbReference>
<proteinExistence type="predicted"/>
<evidence type="ECO:0000259" key="2">
    <source>
        <dbReference type="Pfam" id="PF07486"/>
    </source>
</evidence>
<evidence type="ECO:0000256" key="1">
    <source>
        <dbReference type="SAM" id="Phobius"/>
    </source>
</evidence>
<protein>
    <submittedName>
        <fullName evidence="3">Cell wall hydrolase</fullName>
    </submittedName>
</protein>
<dbReference type="EMBL" id="DMBR01000149">
    <property type="protein sequence ID" value="HAE93926.1"/>
    <property type="molecule type" value="Genomic_DNA"/>
</dbReference>
<accession>A0A353L5Z7</accession>
<comment type="caution">
    <text evidence="3">The sequence shown here is derived from an EMBL/GenBank/DDBJ whole genome shotgun (WGS) entry which is preliminary data.</text>
</comment>
<feature type="transmembrane region" description="Helical" evidence="1">
    <location>
        <begin position="37"/>
        <end position="58"/>
    </location>
</feature>
<dbReference type="OrthoDB" id="9785345at2"/>
<gene>
    <name evidence="3" type="ORF">DCG65_05155</name>
</gene>
<keyword evidence="1" id="KW-0472">Membrane</keyword>
<keyword evidence="3" id="KW-0378">Hydrolase</keyword>
<dbReference type="InterPro" id="IPR011105">
    <property type="entry name" value="Cell_wall_hydrolase_SleB"/>
</dbReference>
<evidence type="ECO:0000313" key="4">
    <source>
        <dbReference type="Proteomes" id="UP000259173"/>
    </source>
</evidence>
<name>A0A353L5Z7_9PROT</name>
<keyword evidence="1" id="KW-0812">Transmembrane</keyword>